<evidence type="ECO:0000313" key="8">
    <source>
        <dbReference type="Proteomes" id="UP000280346"/>
    </source>
</evidence>
<reference evidence="7 8" key="1">
    <citation type="submission" date="2018-12" db="EMBL/GenBank/DDBJ databases">
        <authorList>
            <person name="Yang Y."/>
        </authorList>
    </citation>
    <scope>NUCLEOTIDE SEQUENCE [LARGE SCALE GENOMIC DNA]</scope>
    <source>
        <strain evidence="7 8">GSF71</strain>
    </source>
</reference>
<keyword evidence="5" id="KW-0804">Transcription</keyword>
<feature type="domain" description="HTH gntR-type" evidence="6">
    <location>
        <begin position="13"/>
        <end position="81"/>
    </location>
</feature>
<dbReference type="InterPro" id="IPR000524">
    <property type="entry name" value="Tscrpt_reg_HTH_GntR"/>
</dbReference>
<dbReference type="OrthoDB" id="9804020at2"/>
<dbReference type="Pfam" id="PF00155">
    <property type="entry name" value="Aminotran_1_2"/>
    <property type="match status" value="1"/>
</dbReference>
<evidence type="ECO:0000256" key="3">
    <source>
        <dbReference type="ARBA" id="ARBA00023015"/>
    </source>
</evidence>
<evidence type="ECO:0000256" key="5">
    <source>
        <dbReference type="ARBA" id="ARBA00023163"/>
    </source>
</evidence>
<dbReference type="GO" id="GO:0008483">
    <property type="term" value="F:transaminase activity"/>
    <property type="evidence" value="ECO:0007669"/>
    <property type="project" value="UniProtKB-KW"/>
</dbReference>
<dbReference type="RefSeq" id="WP_126999538.1">
    <property type="nucleotide sequence ID" value="NZ_JBNPXW010000003.1"/>
</dbReference>
<dbReference type="GO" id="GO:0030170">
    <property type="term" value="F:pyridoxal phosphate binding"/>
    <property type="evidence" value="ECO:0007669"/>
    <property type="project" value="InterPro"/>
</dbReference>
<organism evidence="7 8">
    <name type="scientific">Azospirillum doebereinerae</name>
    <dbReference type="NCBI Taxonomy" id="92933"/>
    <lineage>
        <taxon>Bacteria</taxon>
        <taxon>Pseudomonadati</taxon>
        <taxon>Pseudomonadota</taxon>
        <taxon>Alphaproteobacteria</taxon>
        <taxon>Rhodospirillales</taxon>
        <taxon>Azospirillaceae</taxon>
        <taxon>Azospirillum</taxon>
    </lineage>
</organism>
<keyword evidence="8" id="KW-1185">Reference proteome</keyword>
<comment type="similarity">
    <text evidence="1">In the C-terminal section; belongs to the class-I pyridoxal-phosphate-dependent aminotransferase family.</text>
</comment>
<proteinExistence type="inferred from homology"/>
<dbReference type="InterPro" id="IPR051446">
    <property type="entry name" value="HTH_trans_reg/aminotransferase"/>
</dbReference>
<dbReference type="GO" id="GO:0003700">
    <property type="term" value="F:DNA-binding transcription factor activity"/>
    <property type="evidence" value="ECO:0007669"/>
    <property type="project" value="InterPro"/>
</dbReference>
<dbReference type="Gene3D" id="1.10.10.10">
    <property type="entry name" value="Winged helix-like DNA-binding domain superfamily/Winged helix DNA-binding domain"/>
    <property type="match status" value="1"/>
</dbReference>
<keyword evidence="4" id="KW-0238">DNA-binding</keyword>
<keyword evidence="3" id="KW-0805">Transcription regulation</keyword>
<evidence type="ECO:0000256" key="4">
    <source>
        <dbReference type="ARBA" id="ARBA00023125"/>
    </source>
</evidence>
<accession>A0A433J733</accession>
<evidence type="ECO:0000313" key="7">
    <source>
        <dbReference type="EMBL" id="RUQ69238.1"/>
    </source>
</evidence>
<dbReference type="SMART" id="SM00345">
    <property type="entry name" value="HTH_GNTR"/>
    <property type="match status" value="1"/>
</dbReference>
<dbReference type="SUPFAM" id="SSF53383">
    <property type="entry name" value="PLP-dependent transferases"/>
    <property type="match status" value="1"/>
</dbReference>
<dbReference type="PROSITE" id="PS50949">
    <property type="entry name" value="HTH_GNTR"/>
    <property type="match status" value="1"/>
</dbReference>
<dbReference type="Gene3D" id="3.90.1150.10">
    <property type="entry name" value="Aspartate Aminotransferase, domain 1"/>
    <property type="match status" value="1"/>
</dbReference>
<dbReference type="InterPro" id="IPR015422">
    <property type="entry name" value="PyrdxlP-dep_Trfase_small"/>
</dbReference>
<keyword evidence="7" id="KW-0808">Transferase</keyword>
<protein>
    <submittedName>
        <fullName evidence="7">PLP-dependent aminotransferase family protein</fullName>
    </submittedName>
</protein>
<sequence length="468" mass="49769">MTSWTPILEGRTGPLYRVIADALADDIAEGTLSVGTRLPTHRDLAFRLGVTVGTVTRAYAEAEKRGLIGGEVGRGTFVQGQRPPAPPPLQQNWSAPAAGGGPAPIDMTTIRPEHAVAVQALRTALSELAASDRLASLLGYAPHAGLAPHRAAGAAWLERQHRVSVSPDSILMTTGAQNAIAVALSAVARPGDVILAERLTNIGAKTLAANQGYHLEGVAIDEHGIVPEAFDSACRRLGPKALYLVPTMHNPTAVVMPQARRAEIAVIARRYGVILIEDDVFGFMVPDAKPIQAIAPDITIYVTSLSKSVSAGLRIGYVVTPPDLRPRVEAAIRALQYSAPALPAEVASRWIQDGSADRIVETQRVEDLARQRLARSILPVEAVYGHPAAQHIWLVLPEPWRREDFVAETRRRGVVVTGADAFTVGRASAPHAVRIGLCMPGTRDEAARGLRAIADSLEAPASAMLSIV</sequence>
<name>A0A433J733_9PROT</name>
<dbReference type="PANTHER" id="PTHR46577">
    <property type="entry name" value="HTH-TYPE TRANSCRIPTIONAL REGULATORY PROTEIN GABR"/>
    <property type="match status" value="1"/>
</dbReference>
<comment type="caution">
    <text evidence="7">The sequence shown here is derived from an EMBL/GenBank/DDBJ whole genome shotgun (WGS) entry which is preliminary data.</text>
</comment>
<dbReference type="InterPro" id="IPR036388">
    <property type="entry name" value="WH-like_DNA-bd_sf"/>
</dbReference>
<dbReference type="PANTHER" id="PTHR46577:SF1">
    <property type="entry name" value="HTH-TYPE TRANSCRIPTIONAL REGULATORY PROTEIN GABR"/>
    <property type="match status" value="1"/>
</dbReference>
<dbReference type="InterPro" id="IPR004839">
    <property type="entry name" value="Aminotransferase_I/II_large"/>
</dbReference>
<dbReference type="InterPro" id="IPR015424">
    <property type="entry name" value="PyrdxlP-dep_Trfase"/>
</dbReference>
<dbReference type="InterPro" id="IPR036390">
    <property type="entry name" value="WH_DNA-bd_sf"/>
</dbReference>
<evidence type="ECO:0000259" key="6">
    <source>
        <dbReference type="PROSITE" id="PS50949"/>
    </source>
</evidence>
<dbReference type="AlphaFoldDB" id="A0A433J733"/>
<dbReference type="EMBL" id="RZIJ01000012">
    <property type="protein sequence ID" value="RUQ69238.1"/>
    <property type="molecule type" value="Genomic_DNA"/>
</dbReference>
<dbReference type="CDD" id="cd00609">
    <property type="entry name" value="AAT_like"/>
    <property type="match status" value="1"/>
</dbReference>
<evidence type="ECO:0000256" key="1">
    <source>
        <dbReference type="ARBA" id="ARBA00005384"/>
    </source>
</evidence>
<keyword evidence="7" id="KW-0032">Aminotransferase</keyword>
<dbReference type="GO" id="GO:0003677">
    <property type="term" value="F:DNA binding"/>
    <property type="evidence" value="ECO:0007669"/>
    <property type="project" value="UniProtKB-KW"/>
</dbReference>
<dbReference type="CDD" id="cd07377">
    <property type="entry name" value="WHTH_GntR"/>
    <property type="match status" value="1"/>
</dbReference>
<evidence type="ECO:0000256" key="2">
    <source>
        <dbReference type="ARBA" id="ARBA00022898"/>
    </source>
</evidence>
<dbReference type="Pfam" id="PF00392">
    <property type="entry name" value="GntR"/>
    <property type="match status" value="1"/>
</dbReference>
<dbReference type="Gene3D" id="3.40.640.10">
    <property type="entry name" value="Type I PLP-dependent aspartate aminotransferase-like (Major domain)"/>
    <property type="match status" value="1"/>
</dbReference>
<dbReference type="SUPFAM" id="SSF46785">
    <property type="entry name" value="Winged helix' DNA-binding domain"/>
    <property type="match status" value="1"/>
</dbReference>
<dbReference type="Proteomes" id="UP000280346">
    <property type="component" value="Unassembled WGS sequence"/>
</dbReference>
<dbReference type="InterPro" id="IPR015421">
    <property type="entry name" value="PyrdxlP-dep_Trfase_major"/>
</dbReference>
<gene>
    <name evidence="7" type="ORF">EJ913_15800</name>
</gene>
<keyword evidence="2" id="KW-0663">Pyridoxal phosphate</keyword>